<dbReference type="PROSITE" id="PS50110">
    <property type="entry name" value="RESPONSE_REGULATORY"/>
    <property type="match status" value="1"/>
</dbReference>
<comment type="caution">
    <text evidence="3">The sequence shown here is derived from an EMBL/GenBank/DDBJ whole genome shotgun (WGS) entry which is preliminary data.</text>
</comment>
<dbReference type="Gene3D" id="3.40.50.2300">
    <property type="match status" value="1"/>
</dbReference>
<sequence length="128" mass="13526">MLRVLVLEDDADLRTILCELLSLSGADGCVSAGTVAELKGKHTEALGCGLALLDINLGAGVPSGLDAYRWLKDNGYAGRTVFLTGHARSHPLVREVLELTHVQVLSKPIESKVLLALVRDSSYGTGTA</sequence>
<keyword evidence="1" id="KW-0597">Phosphoprotein</keyword>
<protein>
    <submittedName>
        <fullName evidence="3">Response regulator</fullName>
    </submittedName>
</protein>
<dbReference type="SMART" id="SM00448">
    <property type="entry name" value="REC"/>
    <property type="match status" value="1"/>
</dbReference>
<accession>A0ABT4ALL8</accession>
<feature type="domain" description="Response regulatory" evidence="2">
    <location>
        <begin position="3"/>
        <end position="122"/>
    </location>
</feature>
<organism evidence="3 4">
    <name type="scientific">Archangium lansingense</name>
    <dbReference type="NCBI Taxonomy" id="2995310"/>
    <lineage>
        <taxon>Bacteria</taxon>
        <taxon>Pseudomonadati</taxon>
        <taxon>Myxococcota</taxon>
        <taxon>Myxococcia</taxon>
        <taxon>Myxococcales</taxon>
        <taxon>Cystobacterineae</taxon>
        <taxon>Archangiaceae</taxon>
        <taxon>Archangium</taxon>
    </lineage>
</organism>
<reference evidence="3 4" key="1">
    <citation type="submission" date="2022-11" db="EMBL/GenBank/DDBJ databases">
        <title>Minimal conservation of predation-associated metabolite biosynthetic gene clusters underscores biosynthetic potential of Myxococcota including descriptions for ten novel species: Archangium lansinium sp. nov., Myxococcus landrumus sp. nov., Nannocystis bai.</title>
        <authorList>
            <person name="Ahearne A."/>
            <person name="Stevens C."/>
            <person name="Phillips K."/>
        </authorList>
    </citation>
    <scope>NUCLEOTIDE SEQUENCE [LARGE SCALE GENOMIC DNA]</scope>
    <source>
        <strain evidence="3 4">MIWBW</strain>
    </source>
</reference>
<evidence type="ECO:0000313" key="4">
    <source>
        <dbReference type="Proteomes" id="UP001207654"/>
    </source>
</evidence>
<dbReference type="RefSeq" id="WP_267541153.1">
    <property type="nucleotide sequence ID" value="NZ_JAPNKA010000001.1"/>
</dbReference>
<name>A0ABT4ALL8_9BACT</name>
<evidence type="ECO:0000313" key="3">
    <source>
        <dbReference type="EMBL" id="MCY1082591.1"/>
    </source>
</evidence>
<feature type="modified residue" description="4-aspartylphosphate" evidence="1">
    <location>
        <position position="54"/>
    </location>
</feature>
<proteinExistence type="predicted"/>
<dbReference type="InterPro" id="IPR011006">
    <property type="entry name" value="CheY-like_superfamily"/>
</dbReference>
<dbReference type="EMBL" id="JAPNKA010000001">
    <property type="protein sequence ID" value="MCY1082591.1"/>
    <property type="molecule type" value="Genomic_DNA"/>
</dbReference>
<evidence type="ECO:0000256" key="1">
    <source>
        <dbReference type="PROSITE-ProRule" id="PRU00169"/>
    </source>
</evidence>
<dbReference type="SUPFAM" id="SSF52172">
    <property type="entry name" value="CheY-like"/>
    <property type="match status" value="1"/>
</dbReference>
<keyword evidence="4" id="KW-1185">Reference proteome</keyword>
<dbReference type="Proteomes" id="UP001207654">
    <property type="component" value="Unassembled WGS sequence"/>
</dbReference>
<gene>
    <name evidence="3" type="ORF">OV287_49900</name>
</gene>
<dbReference type="InterPro" id="IPR001789">
    <property type="entry name" value="Sig_transdc_resp-reg_receiver"/>
</dbReference>
<evidence type="ECO:0000259" key="2">
    <source>
        <dbReference type="PROSITE" id="PS50110"/>
    </source>
</evidence>
<dbReference type="Pfam" id="PF00072">
    <property type="entry name" value="Response_reg"/>
    <property type="match status" value="1"/>
</dbReference>